<comment type="caution">
    <text evidence="7">The sequence shown here is derived from an EMBL/GenBank/DDBJ whole genome shotgun (WGS) entry which is preliminary data.</text>
</comment>
<name>A0ABR6X590_9BURK</name>
<feature type="domain" description="SIS" evidence="6">
    <location>
        <begin position="134"/>
        <end position="271"/>
    </location>
</feature>
<dbReference type="CDD" id="cd05013">
    <property type="entry name" value="SIS_RpiR"/>
    <property type="match status" value="1"/>
</dbReference>
<dbReference type="InterPro" id="IPR035472">
    <property type="entry name" value="RpiR-like_SIS"/>
</dbReference>
<dbReference type="SUPFAM" id="SSF53697">
    <property type="entry name" value="SIS domain"/>
    <property type="match status" value="1"/>
</dbReference>
<keyword evidence="8" id="KW-1185">Reference proteome</keyword>
<organism evidence="7 8">
    <name type="scientific">Undibacterium seohonense</name>
    <dbReference type="NCBI Taxonomy" id="1344950"/>
    <lineage>
        <taxon>Bacteria</taxon>
        <taxon>Pseudomonadati</taxon>
        <taxon>Pseudomonadota</taxon>
        <taxon>Betaproteobacteria</taxon>
        <taxon>Burkholderiales</taxon>
        <taxon>Oxalobacteraceae</taxon>
        <taxon>Undibacterium</taxon>
    </lineage>
</organism>
<feature type="domain" description="HTH rpiR-type" evidence="5">
    <location>
        <begin position="11"/>
        <end position="87"/>
    </location>
</feature>
<dbReference type="SUPFAM" id="SSF46689">
    <property type="entry name" value="Homeodomain-like"/>
    <property type="match status" value="1"/>
</dbReference>
<dbReference type="InterPro" id="IPR001347">
    <property type="entry name" value="SIS_dom"/>
</dbReference>
<proteinExistence type="predicted"/>
<dbReference type="EMBL" id="JACOFW010000013">
    <property type="protein sequence ID" value="MBC3808100.1"/>
    <property type="molecule type" value="Genomic_DNA"/>
</dbReference>
<protein>
    <submittedName>
        <fullName evidence="7">MurR/RpiR family transcriptional regulator</fullName>
    </submittedName>
</protein>
<dbReference type="InterPro" id="IPR009057">
    <property type="entry name" value="Homeodomain-like_sf"/>
</dbReference>
<dbReference type="PROSITE" id="PS51071">
    <property type="entry name" value="HTH_RPIR"/>
    <property type="match status" value="1"/>
</dbReference>
<dbReference type="Gene3D" id="1.10.10.10">
    <property type="entry name" value="Winged helix-like DNA-binding domain superfamily/Winged helix DNA-binding domain"/>
    <property type="match status" value="1"/>
</dbReference>
<accession>A0ABR6X590</accession>
<dbReference type="PROSITE" id="PS51464">
    <property type="entry name" value="SIS"/>
    <property type="match status" value="1"/>
</dbReference>
<evidence type="ECO:0000256" key="1">
    <source>
        <dbReference type="ARBA" id="ARBA00023015"/>
    </source>
</evidence>
<keyword evidence="2" id="KW-0238">DNA-binding</keyword>
<dbReference type="InterPro" id="IPR036388">
    <property type="entry name" value="WH-like_DNA-bd_sf"/>
</dbReference>
<evidence type="ECO:0000313" key="7">
    <source>
        <dbReference type="EMBL" id="MBC3808100.1"/>
    </source>
</evidence>
<evidence type="ECO:0000313" key="8">
    <source>
        <dbReference type="Proteomes" id="UP000648257"/>
    </source>
</evidence>
<dbReference type="Pfam" id="PF01380">
    <property type="entry name" value="SIS"/>
    <property type="match status" value="1"/>
</dbReference>
<dbReference type="PANTHER" id="PTHR30514">
    <property type="entry name" value="GLUCOKINASE"/>
    <property type="match status" value="1"/>
</dbReference>
<dbReference type="InterPro" id="IPR046348">
    <property type="entry name" value="SIS_dom_sf"/>
</dbReference>
<keyword evidence="3" id="KW-0324">Glycolysis</keyword>
<evidence type="ECO:0000259" key="5">
    <source>
        <dbReference type="PROSITE" id="PS51071"/>
    </source>
</evidence>
<dbReference type="Proteomes" id="UP000648257">
    <property type="component" value="Unassembled WGS sequence"/>
</dbReference>
<dbReference type="Gene3D" id="3.40.50.10490">
    <property type="entry name" value="Glucose-6-phosphate isomerase like protein, domain 1"/>
    <property type="match status" value="1"/>
</dbReference>
<evidence type="ECO:0000256" key="4">
    <source>
        <dbReference type="ARBA" id="ARBA00023163"/>
    </source>
</evidence>
<dbReference type="RefSeq" id="WP_186923179.1">
    <property type="nucleotide sequence ID" value="NZ_JACOFW010000013.1"/>
</dbReference>
<evidence type="ECO:0000256" key="3">
    <source>
        <dbReference type="ARBA" id="ARBA00023152"/>
    </source>
</evidence>
<dbReference type="InterPro" id="IPR000281">
    <property type="entry name" value="HTH_RpiR"/>
</dbReference>
<sequence>MSPKKSKTQGGSINERIGHIYGSLSKSHKITADYVVGNAFRAATMSIDELADAVGISNATANRFARALGFDGYPQFRAELVSGFETMLAPIEELRSEISRASSSSEVISRSLSDDIANLEITRREFRPDVCDRAVNMILEAEHIYIIGYGASAYLGGIMCHALTNYCNSVQTNIGTGGPAQVSRTLYKYTERDLVIAISFPRYSSDVITLLSQTKKRQVPILALTDRPSSPVASIADVTLYAQTKPQFNSEGIVLCLIEAICAAVANQSESSVDIAAETTELMLPWLHHGKK</sequence>
<keyword evidence="1" id="KW-0805">Transcription regulation</keyword>
<evidence type="ECO:0000259" key="6">
    <source>
        <dbReference type="PROSITE" id="PS51464"/>
    </source>
</evidence>
<dbReference type="InterPro" id="IPR047640">
    <property type="entry name" value="RpiR-like"/>
</dbReference>
<evidence type="ECO:0000256" key="2">
    <source>
        <dbReference type="ARBA" id="ARBA00023125"/>
    </source>
</evidence>
<keyword evidence="4" id="KW-0804">Transcription</keyword>
<reference evidence="7 8" key="1">
    <citation type="submission" date="2020-08" db="EMBL/GenBank/DDBJ databases">
        <title>Novel species isolated from subtropical streams in China.</title>
        <authorList>
            <person name="Lu H."/>
        </authorList>
    </citation>
    <scope>NUCLEOTIDE SEQUENCE [LARGE SCALE GENOMIC DNA]</scope>
    <source>
        <strain evidence="7 8">KACC 16656</strain>
    </source>
</reference>
<gene>
    <name evidence="7" type="ORF">H8K52_12170</name>
</gene>
<dbReference type="Pfam" id="PF01418">
    <property type="entry name" value="HTH_6"/>
    <property type="match status" value="1"/>
</dbReference>